<dbReference type="RefSeq" id="WP_376981037.1">
    <property type="nucleotide sequence ID" value="NZ_JBHLSV010000014.1"/>
</dbReference>
<dbReference type="InterPro" id="IPR002772">
    <property type="entry name" value="Glyco_hydro_3_C"/>
</dbReference>
<evidence type="ECO:0000256" key="2">
    <source>
        <dbReference type="ARBA" id="ARBA00022801"/>
    </source>
</evidence>
<dbReference type="Gene3D" id="2.60.40.10">
    <property type="entry name" value="Immunoglobulins"/>
    <property type="match status" value="1"/>
</dbReference>
<dbReference type="GO" id="GO:0016787">
    <property type="term" value="F:hydrolase activity"/>
    <property type="evidence" value="ECO:0007669"/>
    <property type="project" value="UniProtKB-KW"/>
</dbReference>
<dbReference type="Gene3D" id="3.20.20.300">
    <property type="entry name" value="Glycoside hydrolase, family 3, N-terminal domain"/>
    <property type="match status" value="1"/>
</dbReference>
<dbReference type="Gene3D" id="2.60.120.380">
    <property type="match status" value="1"/>
</dbReference>
<dbReference type="Pfam" id="PF01915">
    <property type="entry name" value="Glyco_hydro_3_C"/>
    <property type="match status" value="1"/>
</dbReference>
<evidence type="ECO:0000259" key="3">
    <source>
        <dbReference type="PROSITE" id="PS51820"/>
    </source>
</evidence>
<proteinExistence type="inferred from homology"/>
<dbReference type="InterPro" id="IPR001764">
    <property type="entry name" value="Glyco_hydro_3_N"/>
</dbReference>
<sequence length="890" mass="93631">MAENPSSSWDNPDTDQRVEQLLAQMTLEEKVAFATGDLNFDYGFFAHGLERLGIPDIQMADGPAGVRINKGDVHDGRATALPAPIALAATWDEDLAGDYGGVVGAECRASDHNVSLGPAVDIARVPLGGRTFESYGEDPLLASRIGVGVVRGIQSQGIQACAKHFAINNQEDHRSSIDAIVDERAMHELYLQPFEALVQDGGAASFMGSFNRVGGTYACENPELLRGVLRDRFGFRGWIMSDYGANHSTAPAANAGLDQEQPNEGFWGGQLRAAVENGEVSEATIDEKVRNILRPLIGLGQIEEPVGIGDMGADAHHETARRIAEAGMVLLRNDGLLPLQGARRIALIGPDVDATTAHGGGSSMVKPAREVTPLDGLRAALGADAEIDVVHGTDPVTPGALLPGADPIPSAFFRTPDGEVGLHAEYWTGTEPQGEPFHVRTDRQIDLMQGFHNFPGFNAASARYEPLPGELNGQMSARWSGSLTVPVTGTYRFTITHLGRYSLELDGRLVARSGVGGPSAEALADLAGPGPEAQEQLGEVQDAPETPYGWGDGGEGEAVVEEIAVTLRAGRAYELRLEYSANHPSQGFLLGARLRLGWVPPAGVVSPSVGEAAAAAARADAAVVVVRTYEAEADDRPRLNLPNGQDDLVRAVLAANPRTAVVVMSGAPVDLTAWGAQPAALLQAWFPGQAQGDALAAVLTGAAEPGGRLPLSLPASLDQTPAAHPRTYPGVDGKVHYDEGVLVGYRGLDHGGLDPVYPFGHGLGYTSWEYSDLEVTAAADADAAATGRSTAVATVSFTLTNTGGRAGSTVAQVYIGALPVDLPMPPRQLAGFAKVHLEAGESRRVSIPITARAVSWYDVGIHDWARAHGDVELSVGRSSRDLVLTGSLRA</sequence>
<organism evidence="4 5">
    <name type="scientific">Brachybacterium hainanense</name>
    <dbReference type="NCBI Taxonomy" id="1541174"/>
    <lineage>
        <taxon>Bacteria</taxon>
        <taxon>Bacillati</taxon>
        <taxon>Actinomycetota</taxon>
        <taxon>Actinomycetes</taxon>
        <taxon>Micrococcales</taxon>
        <taxon>Dermabacteraceae</taxon>
        <taxon>Brachybacterium</taxon>
    </lineage>
</organism>
<evidence type="ECO:0000256" key="1">
    <source>
        <dbReference type="ARBA" id="ARBA00005336"/>
    </source>
</evidence>
<comment type="caution">
    <text evidence="4">The sequence shown here is derived from an EMBL/GenBank/DDBJ whole genome shotgun (WGS) entry which is preliminary data.</text>
</comment>
<dbReference type="InterPro" id="IPR036962">
    <property type="entry name" value="Glyco_hydro_3_N_sf"/>
</dbReference>
<dbReference type="PRINTS" id="PR00133">
    <property type="entry name" value="GLHYDRLASE3"/>
</dbReference>
<feature type="domain" description="PA14" evidence="3">
    <location>
        <begin position="417"/>
        <end position="613"/>
    </location>
</feature>
<dbReference type="PANTHER" id="PTHR42715:SF10">
    <property type="entry name" value="BETA-GLUCOSIDASE"/>
    <property type="match status" value="1"/>
</dbReference>
<dbReference type="SUPFAM" id="SSF56988">
    <property type="entry name" value="Anthrax protective antigen"/>
    <property type="match status" value="1"/>
</dbReference>
<dbReference type="SUPFAM" id="SSF51445">
    <property type="entry name" value="(Trans)glycosidases"/>
    <property type="match status" value="1"/>
</dbReference>
<dbReference type="EMBL" id="JBHLSV010000014">
    <property type="protein sequence ID" value="MFC0674700.1"/>
    <property type="molecule type" value="Genomic_DNA"/>
</dbReference>
<dbReference type="InterPro" id="IPR026891">
    <property type="entry name" value="Fn3-like"/>
</dbReference>
<dbReference type="SMART" id="SM00758">
    <property type="entry name" value="PA14"/>
    <property type="match status" value="1"/>
</dbReference>
<keyword evidence="2 4" id="KW-0378">Hydrolase</keyword>
<dbReference type="SMART" id="SM01217">
    <property type="entry name" value="Fn3_like"/>
    <property type="match status" value="1"/>
</dbReference>
<accession>A0ABV6RCH6</accession>
<reference evidence="4 5" key="1">
    <citation type="submission" date="2024-09" db="EMBL/GenBank/DDBJ databases">
        <authorList>
            <person name="Sun Q."/>
            <person name="Mori K."/>
        </authorList>
    </citation>
    <scope>NUCLEOTIDE SEQUENCE [LARGE SCALE GENOMIC DNA]</scope>
    <source>
        <strain evidence="4 5">CICC 10874</strain>
    </source>
</reference>
<dbReference type="PANTHER" id="PTHR42715">
    <property type="entry name" value="BETA-GLUCOSIDASE"/>
    <property type="match status" value="1"/>
</dbReference>
<dbReference type="InterPro" id="IPR013783">
    <property type="entry name" value="Ig-like_fold"/>
</dbReference>
<comment type="similarity">
    <text evidence="1">Belongs to the glycosyl hydrolase 3 family.</text>
</comment>
<dbReference type="Proteomes" id="UP001589793">
    <property type="component" value="Unassembled WGS sequence"/>
</dbReference>
<dbReference type="InterPro" id="IPR050288">
    <property type="entry name" value="Cellulose_deg_GH3"/>
</dbReference>
<dbReference type="InterPro" id="IPR011658">
    <property type="entry name" value="PA14_dom"/>
</dbReference>
<dbReference type="InterPro" id="IPR017853">
    <property type="entry name" value="GH"/>
</dbReference>
<evidence type="ECO:0000313" key="4">
    <source>
        <dbReference type="EMBL" id="MFC0674700.1"/>
    </source>
</evidence>
<dbReference type="Pfam" id="PF07691">
    <property type="entry name" value="PA14"/>
    <property type="match status" value="1"/>
</dbReference>
<evidence type="ECO:0000313" key="5">
    <source>
        <dbReference type="Proteomes" id="UP001589793"/>
    </source>
</evidence>
<name>A0ABV6RCH6_9MICO</name>
<dbReference type="Pfam" id="PF14310">
    <property type="entry name" value="Fn3-like"/>
    <property type="match status" value="1"/>
</dbReference>
<dbReference type="InterPro" id="IPR036881">
    <property type="entry name" value="Glyco_hydro_3_C_sf"/>
</dbReference>
<dbReference type="SUPFAM" id="SSF52279">
    <property type="entry name" value="Beta-D-glucan exohydrolase, C-terminal domain"/>
    <property type="match status" value="1"/>
</dbReference>
<keyword evidence="5" id="KW-1185">Reference proteome</keyword>
<dbReference type="Gene3D" id="3.40.50.1700">
    <property type="entry name" value="Glycoside hydrolase family 3 C-terminal domain"/>
    <property type="match status" value="1"/>
</dbReference>
<gene>
    <name evidence="4" type="ORF">ACFFF6_12100</name>
</gene>
<dbReference type="PROSITE" id="PS51820">
    <property type="entry name" value="PA14"/>
    <property type="match status" value="1"/>
</dbReference>
<dbReference type="Pfam" id="PF00933">
    <property type="entry name" value="Glyco_hydro_3"/>
    <property type="match status" value="1"/>
</dbReference>
<protein>
    <submittedName>
        <fullName evidence="4">Glycoside hydrolase family 3 protein</fullName>
    </submittedName>
</protein>
<dbReference type="InterPro" id="IPR037524">
    <property type="entry name" value="PA14/GLEYA"/>
</dbReference>